<organism evidence="2 3">
    <name type="scientific">Chrysochromulina tobinii</name>
    <dbReference type="NCBI Taxonomy" id="1460289"/>
    <lineage>
        <taxon>Eukaryota</taxon>
        <taxon>Haptista</taxon>
        <taxon>Haptophyta</taxon>
        <taxon>Prymnesiophyceae</taxon>
        <taxon>Prymnesiales</taxon>
        <taxon>Chrysochromulinaceae</taxon>
        <taxon>Chrysochromulina</taxon>
    </lineage>
</organism>
<comment type="caution">
    <text evidence="2">The sequence shown here is derived from an EMBL/GenBank/DDBJ whole genome shotgun (WGS) entry which is preliminary data.</text>
</comment>
<gene>
    <name evidence="2" type="ORF">Ctob_005568</name>
</gene>
<feature type="compositionally biased region" description="Basic and acidic residues" evidence="1">
    <location>
        <begin position="9"/>
        <end position="20"/>
    </location>
</feature>
<evidence type="ECO:0000313" key="2">
    <source>
        <dbReference type="EMBL" id="KOO29526.1"/>
    </source>
</evidence>
<reference evidence="3" key="1">
    <citation type="journal article" date="2015" name="PLoS Genet.">
        <title>Genome Sequence and Transcriptome Analyses of Chrysochromulina tobin: Metabolic Tools for Enhanced Algal Fitness in the Prominent Order Prymnesiales (Haptophyceae).</title>
        <authorList>
            <person name="Hovde B.T."/>
            <person name="Deodato C.R."/>
            <person name="Hunsperger H.M."/>
            <person name="Ryken S.A."/>
            <person name="Yost W."/>
            <person name="Jha R.K."/>
            <person name="Patterson J."/>
            <person name="Monnat R.J. Jr."/>
            <person name="Barlow S.B."/>
            <person name="Starkenburg S.R."/>
            <person name="Cattolico R.A."/>
        </authorList>
    </citation>
    <scope>NUCLEOTIDE SEQUENCE</scope>
    <source>
        <strain evidence="3">CCMP291</strain>
    </source>
</reference>
<evidence type="ECO:0000256" key="1">
    <source>
        <dbReference type="SAM" id="MobiDB-lite"/>
    </source>
</evidence>
<dbReference type="AlphaFoldDB" id="A0A0M0JSC5"/>
<evidence type="ECO:0000313" key="3">
    <source>
        <dbReference type="Proteomes" id="UP000037460"/>
    </source>
</evidence>
<dbReference type="Proteomes" id="UP000037460">
    <property type="component" value="Unassembled WGS sequence"/>
</dbReference>
<sequence>MLCEQLGEQARRGAEESRAAEKMRREAEILARADGLLRLGEPIVESAISDLRAEVHAAKKPEDVRSILETFENVHTARVSAELYREEDEKKLKRHHSAPSIARIDALHRLRH</sequence>
<keyword evidence="3" id="KW-1185">Reference proteome</keyword>
<accession>A0A0M0JSC5</accession>
<name>A0A0M0JSC5_9EUKA</name>
<feature type="region of interest" description="Disordered" evidence="1">
    <location>
        <begin position="1"/>
        <end position="20"/>
    </location>
</feature>
<proteinExistence type="predicted"/>
<protein>
    <submittedName>
        <fullName evidence="2">Uncharacterized protein</fullName>
    </submittedName>
</protein>
<dbReference type="EMBL" id="JWZX01002402">
    <property type="protein sequence ID" value="KOO29526.1"/>
    <property type="molecule type" value="Genomic_DNA"/>
</dbReference>